<proteinExistence type="predicted"/>
<dbReference type="Proteomes" id="UP000032673">
    <property type="component" value="Unassembled WGS sequence"/>
</dbReference>
<dbReference type="RefSeq" id="WP_218026276.1">
    <property type="nucleotide sequence ID" value="NZ_BJXQ01000013.1"/>
</dbReference>
<feature type="compositionally biased region" description="Polar residues" evidence="1">
    <location>
        <begin position="7"/>
        <end position="30"/>
    </location>
</feature>
<dbReference type="EMBL" id="BJXQ01000013">
    <property type="protein sequence ID" value="GEN04115.1"/>
    <property type="molecule type" value="Genomic_DNA"/>
</dbReference>
<reference evidence="2 4" key="1">
    <citation type="submission" date="2012-11" db="EMBL/GenBank/DDBJ databases">
        <title>Whole genome sequence of Acetobacter indonesiensis 5H-1.</title>
        <authorList>
            <person name="Azuma Y."/>
            <person name="Higashiura N."/>
            <person name="Hirakawa H."/>
            <person name="Matsushita K."/>
        </authorList>
    </citation>
    <scope>NUCLEOTIDE SEQUENCE [LARGE SCALE GENOMIC DNA]</scope>
    <source>
        <strain evidence="2 4">5H-1</strain>
    </source>
</reference>
<evidence type="ECO:0000313" key="3">
    <source>
        <dbReference type="EMBL" id="GEN04115.1"/>
    </source>
</evidence>
<name>A0A6N3T6S8_9PROT</name>
<accession>A0A6N3T6S8</accession>
<feature type="region of interest" description="Disordered" evidence="1">
    <location>
        <begin position="1"/>
        <end position="46"/>
    </location>
</feature>
<sequence>MDHARPQSVSHTSLSHTIMPPSTLSHTITPHSLPRVSAPLPSSGLSSASASPAVTAPYRGSYKPAPPALRAVFAARAAGVALTPRDMPPALVAHLHQHWAQVQLAMRPVSELHVAAWLKKLSLLVTNPPGADTAAAQCRAMFDVCQDIPAGAWCPDARLAWARQPPRNGYPTGARWPSPNELRTILLPFAQRIQQDAAGCRALLAFFPVSAPCVMRPASVPSGAPFSVPSGDPSSGHPAP</sequence>
<evidence type="ECO:0000256" key="1">
    <source>
        <dbReference type="SAM" id="MobiDB-lite"/>
    </source>
</evidence>
<dbReference type="AlphaFoldDB" id="A0A6N3T6S8"/>
<keyword evidence="4" id="KW-1185">Reference proteome</keyword>
<dbReference type="EMBL" id="BAMW01000022">
    <property type="protein sequence ID" value="GAN63166.1"/>
    <property type="molecule type" value="Genomic_DNA"/>
</dbReference>
<evidence type="ECO:0000313" key="4">
    <source>
        <dbReference type="Proteomes" id="UP000032673"/>
    </source>
</evidence>
<reference evidence="3 5" key="2">
    <citation type="submission" date="2019-07" db="EMBL/GenBank/DDBJ databases">
        <title>Whole genome shotgun sequence of Acetobacter indonesiensis NBRC 16471.</title>
        <authorList>
            <person name="Hosoyama A."/>
            <person name="Uohara A."/>
            <person name="Ohji S."/>
            <person name="Ichikawa N."/>
        </authorList>
    </citation>
    <scope>NUCLEOTIDE SEQUENCE [LARGE SCALE GENOMIC DNA]</scope>
    <source>
        <strain evidence="3 5">NBRC 16471</strain>
    </source>
</reference>
<comment type="caution">
    <text evidence="3">The sequence shown here is derived from an EMBL/GenBank/DDBJ whole genome shotgun (WGS) entry which is preliminary data.</text>
</comment>
<organism evidence="3 5">
    <name type="scientific">Acetobacter indonesiensis</name>
    <dbReference type="NCBI Taxonomy" id="104101"/>
    <lineage>
        <taxon>Bacteria</taxon>
        <taxon>Pseudomonadati</taxon>
        <taxon>Pseudomonadota</taxon>
        <taxon>Alphaproteobacteria</taxon>
        <taxon>Acetobacterales</taxon>
        <taxon>Acetobacteraceae</taxon>
        <taxon>Acetobacter</taxon>
    </lineage>
</organism>
<evidence type="ECO:0000313" key="2">
    <source>
        <dbReference type="EMBL" id="GAN63166.1"/>
    </source>
</evidence>
<protein>
    <submittedName>
        <fullName evidence="3">Uncharacterized protein</fullName>
    </submittedName>
</protein>
<dbReference type="Proteomes" id="UP000321104">
    <property type="component" value="Unassembled WGS sequence"/>
</dbReference>
<feature type="compositionally biased region" description="Low complexity" evidence="1">
    <location>
        <begin position="37"/>
        <end position="46"/>
    </location>
</feature>
<evidence type="ECO:0000313" key="5">
    <source>
        <dbReference type="Proteomes" id="UP000321104"/>
    </source>
</evidence>
<gene>
    <name evidence="2" type="ORF">Abin_022_024</name>
    <name evidence="3" type="ORF">AIN02nite_21400</name>
</gene>